<dbReference type="GO" id="GO:0043190">
    <property type="term" value="C:ATP-binding cassette (ABC) transporter complex"/>
    <property type="evidence" value="ECO:0007669"/>
    <property type="project" value="InterPro"/>
</dbReference>
<comment type="caution">
    <text evidence="8">The sequence shown here is derived from an EMBL/GenBank/DDBJ whole genome shotgun (WGS) entry which is preliminary data.</text>
</comment>
<dbReference type="PANTHER" id="PTHR30290">
    <property type="entry name" value="PERIPLASMIC BINDING COMPONENT OF ABC TRANSPORTER"/>
    <property type="match status" value="1"/>
</dbReference>
<comment type="similarity">
    <text evidence="2">Belongs to the bacterial solute-binding protein 5 family.</text>
</comment>
<dbReference type="InterPro" id="IPR030678">
    <property type="entry name" value="Peptide/Ni-bd"/>
</dbReference>
<keyword evidence="5" id="KW-0571">Peptide transport</keyword>
<dbReference type="PANTHER" id="PTHR30290:SF10">
    <property type="entry name" value="PERIPLASMIC OLIGOPEPTIDE-BINDING PROTEIN-RELATED"/>
    <property type="match status" value="1"/>
</dbReference>
<evidence type="ECO:0000256" key="5">
    <source>
        <dbReference type="ARBA" id="ARBA00022856"/>
    </source>
</evidence>
<dbReference type="AlphaFoldDB" id="A0A0P7J1R7"/>
<dbReference type="FunFam" id="3.90.76.10:FF:000001">
    <property type="entry name" value="Oligopeptide ABC transporter substrate-binding protein"/>
    <property type="match status" value="1"/>
</dbReference>
<protein>
    <submittedName>
        <fullName evidence="8">Peptide ABC superfamily ATP binding cassette transporter, binding protein</fullName>
    </submittedName>
</protein>
<dbReference type="PATRIC" id="fig|148814.13.peg.1049"/>
<gene>
    <name evidence="8" type="ORF">RZ78_06350</name>
</gene>
<evidence type="ECO:0000256" key="4">
    <source>
        <dbReference type="ARBA" id="ARBA00022729"/>
    </source>
</evidence>
<evidence type="ECO:0000256" key="1">
    <source>
        <dbReference type="ARBA" id="ARBA00004196"/>
    </source>
</evidence>
<reference evidence="8 9" key="1">
    <citation type="journal article" date="2015" name="Genome Biol. Evol.">
        <title>Functionally Structured Genomes in Lactobacillus kunkeei Colonizing the Honey Crop and Food Products of Honeybees and Stingless Bees.</title>
        <authorList>
            <person name="Tamarit D."/>
            <person name="Ellegaard K.M."/>
            <person name="Wikander J."/>
            <person name="Olofsson T."/>
            <person name="Vasquez A."/>
            <person name="Andersson S.G."/>
        </authorList>
    </citation>
    <scope>NUCLEOTIDE SEQUENCE [LARGE SCALE GENOMIC DNA]</scope>
    <source>
        <strain evidence="8 9">LMbo</strain>
    </source>
</reference>
<dbReference type="CDD" id="cd08504">
    <property type="entry name" value="PBP2_OppA"/>
    <property type="match status" value="1"/>
</dbReference>
<dbReference type="PROSITE" id="PS51257">
    <property type="entry name" value="PROKAR_LIPOPROTEIN"/>
    <property type="match status" value="1"/>
</dbReference>
<evidence type="ECO:0000256" key="6">
    <source>
        <dbReference type="SAM" id="SignalP"/>
    </source>
</evidence>
<keyword evidence="4 6" id="KW-0732">Signal</keyword>
<dbReference type="InterPro" id="IPR039424">
    <property type="entry name" value="SBP_5"/>
</dbReference>
<dbReference type="GO" id="GO:1904680">
    <property type="term" value="F:peptide transmembrane transporter activity"/>
    <property type="evidence" value="ECO:0007669"/>
    <property type="project" value="TreeGrafter"/>
</dbReference>
<dbReference type="GO" id="GO:0030288">
    <property type="term" value="C:outer membrane-bounded periplasmic space"/>
    <property type="evidence" value="ECO:0007669"/>
    <property type="project" value="UniProtKB-ARBA"/>
</dbReference>
<evidence type="ECO:0000259" key="7">
    <source>
        <dbReference type="Pfam" id="PF00496"/>
    </source>
</evidence>
<dbReference type="SUPFAM" id="SSF53850">
    <property type="entry name" value="Periplasmic binding protein-like II"/>
    <property type="match status" value="1"/>
</dbReference>
<dbReference type="EMBL" id="JXDF01000018">
    <property type="protein sequence ID" value="KPN81643.1"/>
    <property type="molecule type" value="Genomic_DNA"/>
</dbReference>
<dbReference type="PIRSF" id="PIRSF002741">
    <property type="entry name" value="MppA"/>
    <property type="match status" value="1"/>
</dbReference>
<name>A0A0P7J1R7_9LACO</name>
<organism evidence="8 9">
    <name type="scientific">Apilactobacillus kunkeei</name>
    <dbReference type="NCBI Taxonomy" id="148814"/>
    <lineage>
        <taxon>Bacteria</taxon>
        <taxon>Bacillati</taxon>
        <taxon>Bacillota</taxon>
        <taxon>Bacilli</taxon>
        <taxon>Lactobacillales</taxon>
        <taxon>Lactobacillaceae</taxon>
        <taxon>Apilactobacillus</taxon>
    </lineage>
</organism>
<feature type="chain" id="PRO_5039494882" evidence="6">
    <location>
        <begin position="24"/>
        <end position="543"/>
    </location>
</feature>
<keyword evidence="3" id="KW-0813">Transport</keyword>
<evidence type="ECO:0000313" key="9">
    <source>
        <dbReference type="Proteomes" id="UP000050269"/>
    </source>
</evidence>
<comment type="subcellular location">
    <subcellularLocation>
        <location evidence="1">Cell envelope</location>
    </subcellularLocation>
</comment>
<dbReference type="Proteomes" id="UP000050269">
    <property type="component" value="Unassembled WGS sequence"/>
</dbReference>
<dbReference type="Gene3D" id="3.90.76.10">
    <property type="entry name" value="Dipeptide-binding Protein, Domain 1"/>
    <property type="match status" value="1"/>
</dbReference>
<keyword evidence="5" id="KW-0653">Protein transport</keyword>
<accession>A0A0P7J1R7</accession>
<dbReference type="Pfam" id="PF00496">
    <property type="entry name" value="SBP_bac_5"/>
    <property type="match status" value="1"/>
</dbReference>
<sequence>MEMKMKSVVKLGVVGAASAFLLAACGNSSKESTSKYINWQENSQLPTLDASKATDTLSFSTLNNSNEGLLISATNNKVKPGVAESYKVSKDGKTYTFNLRHSKWSDGKPVTAKDFVYGWQRTVNPKTASQYSYLFSDIENADSIGKGKAPVSSLGVKADGDYKLVVTLNKPQDYFKYLVTMAPFLPQSESAVKKFGSAYGTSSKDMVYNGPFKVEGWTGTNNSWNLIKNKDYYNASKIKVAGIKINAQNDANTSLNQYETGQLDSVQLAGAQQVGKYKNSSEYHALKQASTFYIELNEKKDPIFKNANIRKAISLAIDRDEYTKNTLGDGSISAVGYVSPDMSKRNGKDFTEYAGTKTGVTYNLAEAKKLWAKGLKEVGKKSVNYSILSDDTDSGKKTTEFLQTALEKLPGLKVSAQNIPFKSRLTRSQNGQFDMVVSAWGADFPDPISFLQLFTTDGSYNNGKWSNAKYDAYVKNAEGVDANNPAKRWNDLVNAEKELMADQGIIPLYHQVQSRVIKPRVSGVQFFPTGSSYDFRDATISKK</sequence>
<dbReference type="GO" id="GO:0015833">
    <property type="term" value="P:peptide transport"/>
    <property type="evidence" value="ECO:0007669"/>
    <property type="project" value="UniProtKB-KW"/>
</dbReference>
<dbReference type="Gene3D" id="3.40.190.10">
    <property type="entry name" value="Periplasmic binding protein-like II"/>
    <property type="match status" value="1"/>
</dbReference>
<evidence type="ECO:0000313" key="8">
    <source>
        <dbReference type="EMBL" id="KPN81643.1"/>
    </source>
</evidence>
<evidence type="ECO:0000256" key="3">
    <source>
        <dbReference type="ARBA" id="ARBA00022448"/>
    </source>
</evidence>
<feature type="signal peptide" evidence="6">
    <location>
        <begin position="1"/>
        <end position="23"/>
    </location>
</feature>
<evidence type="ECO:0000256" key="2">
    <source>
        <dbReference type="ARBA" id="ARBA00005695"/>
    </source>
</evidence>
<feature type="domain" description="Solute-binding protein family 5" evidence="7">
    <location>
        <begin position="77"/>
        <end position="461"/>
    </location>
</feature>
<dbReference type="Gene3D" id="3.10.105.10">
    <property type="entry name" value="Dipeptide-binding Protein, Domain 3"/>
    <property type="match status" value="1"/>
</dbReference>
<dbReference type="InterPro" id="IPR000914">
    <property type="entry name" value="SBP_5_dom"/>
</dbReference>
<dbReference type="FunFam" id="3.10.105.10:FF:000001">
    <property type="entry name" value="Oligopeptide ABC transporter, oligopeptide-binding protein"/>
    <property type="match status" value="1"/>
</dbReference>
<proteinExistence type="inferred from homology"/>